<dbReference type="Proteomes" id="UP001331761">
    <property type="component" value="Unassembled WGS sequence"/>
</dbReference>
<organism evidence="1 2">
    <name type="scientific">Trichostrongylus colubriformis</name>
    <name type="common">Black scour worm</name>
    <dbReference type="NCBI Taxonomy" id="6319"/>
    <lineage>
        <taxon>Eukaryota</taxon>
        <taxon>Metazoa</taxon>
        <taxon>Ecdysozoa</taxon>
        <taxon>Nematoda</taxon>
        <taxon>Chromadorea</taxon>
        <taxon>Rhabditida</taxon>
        <taxon>Rhabditina</taxon>
        <taxon>Rhabditomorpha</taxon>
        <taxon>Strongyloidea</taxon>
        <taxon>Trichostrongylidae</taxon>
        <taxon>Trichostrongylus</taxon>
    </lineage>
</organism>
<reference evidence="1 2" key="1">
    <citation type="submission" date="2019-10" db="EMBL/GenBank/DDBJ databases">
        <title>Assembly and Annotation for the nematode Trichostrongylus colubriformis.</title>
        <authorList>
            <person name="Martin J."/>
        </authorList>
    </citation>
    <scope>NUCLEOTIDE SEQUENCE [LARGE SCALE GENOMIC DNA]</scope>
    <source>
        <strain evidence="1">G859</strain>
        <tissue evidence="1">Whole worm</tissue>
    </source>
</reference>
<proteinExistence type="predicted"/>
<sequence>MLHKKYNDNSKLVSALQTRLENAKADRPTIQGQRRLLEYTIPIVTQLRKLKIHLDGTYPVQKVLAKFTPPIQRQVLEHYLPHTTEDSDWKMQEASDAEEWTPRTCLYSGRSIATLRLNTLGRLI</sequence>
<keyword evidence="2" id="KW-1185">Reference proteome</keyword>
<protein>
    <submittedName>
        <fullName evidence="1">Uncharacterized protein</fullName>
    </submittedName>
</protein>
<dbReference type="AlphaFoldDB" id="A0AAN8IN74"/>
<evidence type="ECO:0000313" key="1">
    <source>
        <dbReference type="EMBL" id="KAK5976968.1"/>
    </source>
</evidence>
<gene>
    <name evidence="1" type="ORF">GCK32_022803</name>
</gene>
<comment type="caution">
    <text evidence="1">The sequence shown here is derived from an EMBL/GenBank/DDBJ whole genome shotgun (WGS) entry which is preliminary data.</text>
</comment>
<name>A0AAN8IN74_TRICO</name>
<dbReference type="EMBL" id="WIXE01011189">
    <property type="protein sequence ID" value="KAK5976968.1"/>
    <property type="molecule type" value="Genomic_DNA"/>
</dbReference>
<evidence type="ECO:0000313" key="2">
    <source>
        <dbReference type="Proteomes" id="UP001331761"/>
    </source>
</evidence>
<accession>A0AAN8IN74</accession>